<keyword evidence="4 5" id="KW-0472">Membrane</keyword>
<gene>
    <name evidence="7" type="primary">LOC108677894</name>
</gene>
<dbReference type="RefSeq" id="XP_018021687.1">
    <property type="nucleotide sequence ID" value="XM_018166198.2"/>
</dbReference>
<dbReference type="KEGG" id="hazt:108677894"/>
<evidence type="ECO:0000256" key="2">
    <source>
        <dbReference type="ARBA" id="ARBA00022692"/>
    </source>
</evidence>
<dbReference type="Proteomes" id="UP000694843">
    <property type="component" value="Unplaced"/>
</dbReference>
<dbReference type="PANTHER" id="PTHR11040">
    <property type="entry name" value="ZINC/IRON TRANSPORTER"/>
    <property type="match status" value="1"/>
</dbReference>
<dbReference type="AlphaFoldDB" id="A0A8B7P742"/>
<feature type="transmembrane region" description="Helical" evidence="5">
    <location>
        <begin position="548"/>
        <end position="572"/>
    </location>
</feature>
<dbReference type="GO" id="GO:0005385">
    <property type="term" value="F:zinc ion transmembrane transporter activity"/>
    <property type="evidence" value="ECO:0007669"/>
    <property type="project" value="TreeGrafter"/>
</dbReference>
<keyword evidence="3 5" id="KW-1133">Transmembrane helix</keyword>
<evidence type="ECO:0000313" key="6">
    <source>
        <dbReference type="Proteomes" id="UP000694843"/>
    </source>
</evidence>
<reference evidence="7" key="1">
    <citation type="submission" date="2025-08" db="UniProtKB">
        <authorList>
            <consortium name="RefSeq"/>
        </authorList>
    </citation>
    <scope>IDENTIFICATION</scope>
    <source>
        <tissue evidence="7">Whole organism</tissue>
    </source>
</reference>
<evidence type="ECO:0000256" key="4">
    <source>
        <dbReference type="ARBA" id="ARBA00023136"/>
    </source>
</evidence>
<comment type="subcellular location">
    <subcellularLocation>
        <location evidence="1">Membrane</location>
        <topology evidence="1">Multi-pass membrane protein</topology>
    </subcellularLocation>
</comment>
<dbReference type="InterPro" id="IPR003689">
    <property type="entry name" value="ZIP"/>
</dbReference>
<evidence type="ECO:0000256" key="3">
    <source>
        <dbReference type="ARBA" id="ARBA00022989"/>
    </source>
</evidence>
<evidence type="ECO:0000256" key="5">
    <source>
        <dbReference type="SAM" id="Phobius"/>
    </source>
</evidence>
<proteinExistence type="predicted"/>
<feature type="transmembrane region" description="Helical" evidence="5">
    <location>
        <begin position="484"/>
        <end position="506"/>
    </location>
</feature>
<name>A0A8B7P742_HYAAZ</name>
<sequence length="610" mass="68466">MDLLTVKILSMLLLGLLSIFFGLIPLKIWKKMLLTDHAKSAETQKKQRRRRDLAVSCLLCFGAGVLLATVFLHMLPETRESVELINAMKKKVKHGHEGLEVHRGHEHEAHDGDHIHDHNFLHAHEVNAHEEHVRENGFIHGHVKNANNSEVSHEHEAREYGDHDHRHDQEHNYTYNVTEQTSRLKILDDSHVNEKVGMSPQTLDTHSENTNDFNHYHVRRDNDHEDSEIPSIPVSSKLNVLIKGTTSLSKLNEETAHTHDHVDHIHDYTDTYGPDARTYANLGDDQNAPFTNDSPHSLGHVDHHEQDMVPNVNHQNSKSLNELTTQSWNTLHNFHDHEEHEHEHDAHSYPVAELLICIGFFTVYIIEEVIHKIVFRNHSHAASKRDSGSDEGMVLKKRCSRTDKFPSFSNGTHKNRSADNAVENGQLTSADLSNGGDLHLKDSCNIPLKDYTSGLNNPSLVTENDADVTMQGMAVGLQQNVADVWYLFYAIAAHKYVIAFCVGLELVSGGTKLVLTVVYMITFAMVTPLGIALGIVVTEGIGSSNSLFHLWTLTVLQGMAAGTILYVVFCEVLERERNSLSGRFGKLIALIVGFATMALIQLVGNHKHAH</sequence>
<feature type="transmembrane region" description="Helical" evidence="5">
    <location>
        <begin position="53"/>
        <end position="75"/>
    </location>
</feature>
<organism evidence="6 7">
    <name type="scientific">Hyalella azteca</name>
    <name type="common">Amphipod</name>
    <dbReference type="NCBI Taxonomy" id="294128"/>
    <lineage>
        <taxon>Eukaryota</taxon>
        <taxon>Metazoa</taxon>
        <taxon>Ecdysozoa</taxon>
        <taxon>Arthropoda</taxon>
        <taxon>Crustacea</taxon>
        <taxon>Multicrustacea</taxon>
        <taxon>Malacostraca</taxon>
        <taxon>Eumalacostraca</taxon>
        <taxon>Peracarida</taxon>
        <taxon>Amphipoda</taxon>
        <taxon>Senticaudata</taxon>
        <taxon>Talitrida</taxon>
        <taxon>Talitroidea</taxon>
        <taxon>Hyalellidae</taxon>
        <taxon>Hyalella</taxon>
    </lineage>
</organism>
<dbReference type="GO" id="GO:0005886">
    <property type="term" value="C:plasma membrane"/>
    <property type="evidence" value="ECO:0007669"/>
    <property type="project" value="TreeGrafter"/>
</dbReference>
<dbReference type="Pfam" id="PF02535">
    <property type="entry name" value="Zip"/>
    <property type="match status" value="2"/>
</dbReference>
<dbReference type="GeneID" id="108677894"/>
<feature type="transmembrane region" description="Helical" evidence="5">
    <location>
        <begin position="584"/>
        <end position="604"/>
    </location>
</feature>
<dbReference type="OrthoDB" id="448280at2759"/>
<dbReference type="PANTHER" id="PTHR11040:SF203">
    <property type="entry name" value="FI18611P1-RELATED"/>
    <property type="match status" value="1"/>
</dbReference>
<protein>
    <submittedName>
        <fullName evidence="7">Uncharacterized protein LOC108677894</fullName>
    </submittedName>
</protein>
<feature type="transmembrane region" description="Helical" evidence="5">
    <location>
        <begin position="513"/>
        <end position="536"/>
    </location>
</feature>
<keyword evidence="6" id="KW-1185">Reference proteome</keyword>
<evidence type="ECO:0000313" key="7">
    <source>
        <dbReference type="RefSeq" id="XP_018021687.1"/>
    </source>
</evidence>
<keyword evidence="2 5" id="KW-0812">Transmembrane</keyword>
<accession>A0A8B7P742</accession>
<feature type="transmembrane region" description="Helical" evidence="5">
    <location>
        <begin position="6"/>
        <end position="26"/>
    </location>
</feature>
<evidence type="ECO:0000256" key="1">
    <source>
        <dbReference type="ARBA" id="ARBA00004141"/>
    </source>
</evidence>